<evidence type="ECO:0000313" key="1">
    <source>
        <dbReference type="EMBL" id="AEF41978.1"/>
    </source>
</evidence>
<proteinExistence type="predicted"/>
<dbReference type="RefSeq" id="WP_013808327.1">
    <property type="nucleotide sequence ID" value="NC_015564.1"/>
</dbReference>
<dbReference type="HOGENOM" id="CLU_2393409_0_0_11"/>
<accession>F6ERA0</accession>
<name>F6ERA0_HOYSD</name>
<organism evidence="1 2">
    <name type="scientific">Hoyosella subflava (strain DSM 45089 / JCM 17490 / NBRC 109087 / DQS3-9A1)</name>
    <name type="common">Amycolicicoccus subflavus</name>
    <dbReference type="NCBI Taxonomy" id="443218"/>
    <lineage>
        <taxon>Bacteria</taxon>
        <taxon>Bacillati</taxon>
        <taxon>Actinomycetota</taxon>
        <taxon>Actinomycetes</taxon>
        <taxon>Mycobacteriales</taxon>
        <taxon>Hoyosellaceae</taxon>
        <taxon>Hoyosella</taxon>
    </lineage>
</organism>
<protein>
    <submittedName>
        <fullName evidence="1">Uncharacterized protein</fullName>
    </submittedName>
</protein>
<sequence>MVPDRVDLSDVSILLALLADQFDVAPATVRNLTLNPSGSPAAAVESTLIRDAPWLQPVRSLHATRQRGVTALKASAVALASLAASFSALARRR</sequence>
<dbReference type="STRING" id="443218.AS9A_3540"/>
<dbReference type="AlphaFoldDB" id="F6ERA0"/>
<gene>
    <name evidence="1" type="ordered locus">AS9A_3540</name>
</gene>
<dbReference type="KEGG" id="asd:AS9A_3540"/>
<keyword evidence="2" id="KW-1185">Reference proteome</keyword>
<reference evidence="1 2" key="1">
    <citation type="journal article" date="2011" name="J. Bacteriol.">
        <title>Complete genome sequence of Amycolicicoccus subflavus DQS3-9A1T, an actinomycete isolated from crude oil-polluted soil.</title>
        <authorList>
            <person name="Cai M."/>
            <person name="Chen W.M."/>
            <person name="Nie Y."/>
            <person name="Chi C.Q."/>
            <person name="Wang Y.N."/>
            <person name="Tang Y.Q."/>
            <person name="Li G.Y."/>
            <person name="Wu X.L."/>
        </authorList>
    </citation>
    <scope>NUCLEOTIDE SEQUENCE [LARGE SCALE GENOMIC DNA]</scope>
    <source>
        <strain evidence="2">DSM 45089 / DQS3-9A1</strain>
    </source>
</reference>
<evidence type="ECO:0000313" key="2">
    <source>
        <dbReference type="Proteomes" id="UP000009235"/>
    </source>
</evidence>
<dbReference type="EMBL" id="CP002786">
    <property type="protein sequence ID" value="AEF41978.1"/>
    <property type="molecule type" value="Genomic_DNA"/>
</dbReference>
<dbReference type="Proteomes" id="UP000009235">
    <property type="component" value="Chromosome"/>
</dbReference>